<dbReference type="RefSeq" id="WP_056996900.1">
    <property type="nucleotide sequence ID" value="NZ_AYYR01000054.1"/>
</dbReference>
<evidence type="ECO:0000256" key="1">
    <source>
        <dbReference type="ARBA" id="ARBA00004651"/>
    </source>
</evidence>
<feature type="transmembrane region" description="Helical" evidence="13">
    <location>
        <begin position="221"/>
        <end position="248"/>
    </location>
</feature>
<accession>A0A0R2B891</accession>
<evidence type="ECO:0000256" key="3">
    <source>
        <dbReference type="ARBA" id="ARBA00018524"/>
    </source>
</evidence>
<evidence type="ECO:0000256" key="6">
    <source>
        <dbReference type="ARBA" id="ARBA00022692"/>
    </source>
</evidence>
<dbReference type="PATRIC" id="fig|1423733.4.peg.2592"/>
<evidence type="ECO:0000256" key="13">
    <source>
        <dbReference type="SAM" id="Phobius"/>
    </source>
</evidence>
<organism evidence="14 15">
    <name type="scientific">Secundilactobacillus collinoides DSM 20515 = JCM 1123</name>
    <dbReference type="NCBI Taxonomy" id="1423733"/>
    <lineage>
        <taxon>Bacteria</taxon>
        <taxon>Bacillati</taxon>
        <taxon>Bacillota</taxon>
        <taxon>Bacilli</taxon>
        <taxon>Lactobacillales</taxon>
        <taxon>Lactobacillaceae</taxon>
        <taxon>Secundilactobacillus</taxon>
    </lineage>
</organism>
<comment type="function">
    <text evidence="10">Part of the binding-protein-dependent transport system for heme-iron. Responsible for the translocation of the substrate across the membrane.</text>
</comment>
<dbReference type="InterPro" id="IPR037294">
    <property type="entry name" value="ABC_BtuC-like"/>
</dbReference>
<evidence type="ECO:0000313" key="14">
    <source>
        <dbReference type="EMBL" id="KRM75290.1"/>
    </source>
</evidence>
<keyword evidence="9 13" id="KW-0472">Membrane</keyword>
<feature type="transmembrane region" description="Helical" evidence="13">
    <location>
        <begin position="111"/>
        <end position="128"/>
    </location>
</feature>
<dbReference type="EMBL" id="AYYR01000054">
    <property type="protein sequence ID" value="KRM75290.1"/>
    <property type="molecule type" value="Genomic_DNA"/>
</dbReference>
<dbReference type="AlphaFoldDB" id="A0A0R2B891"/>
<dbReference type="GO" id="GO:0022857">
    <property type="term" value="F:transmembrane transporter activity"/>
    <property type="evidence" value="ECO:0007669"/>
    <property type="project" value="InterPro"/>
</dbReference>
<dbReference type="Proteomes" id="UP000051845">
    <property type="component" value="Unassembled WGS sequence"/>
</dbReference>
<feature type="transmembrane region" description="Helical" evidence="13">
    <location>
        <begin position="291"/>
        <end position="310"/>
    </location>
</feature>
<feature type="transmembrane region" description="Helical" evidence="13">
    <location>
        <begin position="53"/>
        <end position="74"/>
    </location>
</feature>
<feature type="transmembrane region" description="Helical" evidence="13">
    <location>
        <begin position="7"/>
        <end position="33"/>
    </location>
</feature>
<keyword evidence="6 13" id="KW-0812">Transmembrane</keyword>
<comment type="caution">
    <text evidence="14">The sequence shown here is derived from an EMBL/GenBank/DDBJ whole genome shotgun (WGS) entry which is preliminary data.</text>
</comment>
<comment type="subcellular location">
    <subcellularLocation>
        <location evidence="1">Cell membrane</location>
        <topology evidence="1">Multi-pass membrane protein</topology>
    </subcellularLocation>
</comment>
<evidence type="ECO:0000256" key="10">
    <source>
        <dbReference type="ARBA" id="ARBA00025320"/>
    </source>
</evidence>
<dbReference type="GO" id="GO:0033214">
    <property type="term" value="P:siderophore-iron import into cell"/>
    <property type="evidence" value="ECO:0007669"/>
    <property type="project" value="TreeGrafter"/>
</dbReference>
<name>A0A0R2B891_SECCO</name>
<keyword evidence="5" id="KW-1003">Cell membrane</keyword>
<evidence type="ECO:0000256" key="2">
    <source>
        <dbReference type="ARBA" id="ARBA00007935"/>
    </source>
</evidence>
<gene>
    <name evidence="14" type="ORF">FC82_GL002478</name>
</gene>
<dbReference type="InterPro" id="IPR000522">
    <property type="entry name" value="ABC_transptr_permease_BtuC"/>
</dbReference>
<evidence type="ECO:0000256" key="9">
    <source>
        <dbReference type="ARBA" id="ARBA00023136"/>
    </source>
</evidence>
<evidence type="ECO:0000256" key="11">
    <source>
        <dbReference type="ARBA" id="ARBA00031149"/>
    </source>
</evidence>
<evidence type="ECO:0000256" key="7">
    <source>
        <dbReference type="ARBA" id="ARBA00022989"/>
    </source>
</evidence>
<reference evidence="14 15" key="1">
    <citation type="journal article" date="2015" name="Genome Announc.">
        <title>Expanding the biotechnology potential of lactobacilli through comparative genomics of 213 strains and associated genera.</title>
        <authorList>
            <person name="Sun Z."/>
            <person name="Harris H.M."/>
            <person name="McCann A."/>
            <person name="Guo C."/>
            <person name="Argimon S."/>
            <person name="Zhang W."/>
            <person name="Yang X."/>
            <person name="Jeffery I.B."/>
            <person name="Cooney J.C."/>
            <person name="Kagawa T.F."/>
            <person name="Liu W."/>
            <person name="Song Y."/>
            <person name="Salvetti E."/>
            <person name="Wrobel A."/>
            <person name="Rasinkangas P."/>
            <person name="Parkhill J."/>
            <person name="Rea M.C."/>
            <person name="O'Sullivan O."/>
            <person name="Ritari J."/>
            <person name="Douillard F.P."/>
            <person name="Paul Ross R."/>
            <person name="Yang R."/>
            <person name="Briner A.E."/>
            <person name="Felis G.E."/>
            <person name="de Vos W.M."/>
            <person name="Barrangou R."/>
            <person name="Klaenhammer T.R."/>
            <person name="Caufield P.W."/>
            <person name="Cui Y."/>
            <person name="Zhang H."/>
            <person name="O'Toole P.W."/>
        </authorList>
    </citation>
    <scope>NUCLEOTIDE SEQUENCE [LARGE SCALE GENOMIC DNA]</scope>
    <source>
        <strain evidence="14 15">DSM 20515</strain>
    </source>
</reference>
<dbReference type="PANTHER" id="PTHR30472">
    <property type="entry name" value="FERRIC ENTEROBACTIN TRANSPORT SYSTEM PERMEASE PROTEIN"/>
    <property type="match status" value="1"/>
</dbReference>
<feature type="transmembrane region" description="Helical" evidence="13">
    <location>
        <begin position="179"/>
        <end position="200"/>
    </location>
</feature>
<sequence length="321" mass="33744">MSKAGWAYGIVLVGLLVTSVIALMFGVTFYTPIQLWHALVGTNPDVLNNVLTFRLPRLVASLIGGGVLAVAGALSQSVFRNRLADPTILGVTSAGDLFILLGSFLLPGLPFEKLILALLGGVLALALLTNRHTLSQPYMLIIVGVALNLTFQGFTTLFTKGIDVNSDTSLNGITWDSTLTLLIVGGFGLILALVLAPWANNLKVADAQLTAAGMPVKVLRVGLLALVVFLSATVTSALGTIPFVGIIVPNIARKLVGHDYQTLIPFSMLSGAWLLLLGDTIGRLIILPSELPVATLMTVIGGPFLILLVFKGGLGRGTETR</sequence>
<dbReference type="Gene3D" id="1.10.3470.10">
    <property type="entry name" value="ABC transporter involved in vitamin B12 uptake, BtuC"/>
    <property type="match status" value="1"/>
</dbReference>
<dbReference type="CDD" id="cd06550">
    <property type="entry name" value="TM_ABC_iron-siderophores_like"/>
    <property type="match status" value="1"/>
</dbReference>
<feature type="transmembrane region" description="Helical" evidence="13">
    <location>
        <begin position="260"/>
        <end position="279"/>
    </location>
</feature>
<evidence type="ECO:0000256" key="4">
    <source>
        <dbReference type="ARBA" id="ARBA00022448"/>
    </source>
</evidence>
<keyword evidence="8" id="KW-0408">Iron</keyword>
<dbReference type="Pfam" id="PF01032">
    <property type="entry name" value="FecCD"/>
    <property type="match status" value="1"/>
</dbReference>
<evidence type="ECO:0000256" key="5">
    <source>
        <dbReference type="ARBA" id="ARBA00022475"/>
    </source>
</evidence>
<protein>
    <recommendedName>
        <fullName evidence="3">Probable heme-iron transport system permease protein IsdF</fullName>
    </recommendedName>
    <alternativeName>
        <fullName evidence="12">Iron-regulated surface determinant protein F</fullName>
    </alternativeName>
    <alternativeName>
        <fullName evidence="11">Staphylococcal iron-regulated protein G</fullName>
    </alternativeName>
</protein>
<comment type="similarity">
    <text evidence="2">Belongs to the binding-protein-dependent transport system permease family. FecCD subfamily.</text>
</comment>
<keyword evidence="4" id="KW-0813">Transport</keyword>
<evidence type="ECO:0000256" key="12">
    <source>
        <dbReference type="ARBA" id="ARBA00031465"/>
    </source>
</evidence>
<feature type="transmembrane region" description="Helical" evidence="13">
    <location>
        <begin position="140"/>
        <end position="159"/>
    </location>
</feature>
<feature type="transmembrane region" description="Helical" evidence="13">
    <location>
        <begin position="86"/>
        <end position="105"/>
    </location>
</feature>
<evidence type="ECO:0000256" key="8">
    <source>
        <dbReference type="ARBA" id="ARBA00023004"/>
    </source>
</evidence>
<proteinExistence type="inferred from homology"/>
<dbReference type="SUPFAM" id="SSF81345">
    <property type="entry name" value="ABC transporter involved in vitamin B12 uptake, BtuC"/>
    <property type="match status" value="1"/>
</dbReference>
<dbReference type="GO" id="GO:0005886">
    <property type="term" value="C:plasma membrane"/>
    <property type="evidence" value="ECO:0007669"/>
    <property type="project" value="UniProtKB-SubCell"/>
</dbReference>
<dbReference type="PANTHER" id="PTHR30472:SF21">
    <property type="entry name" value="HEME-IRON TRANSPORT SYSTEM PERMEASE PROTEIN ISDF-RELATED"/>
    <property type="match status" value="1"/>
</dbReference>
<keyword evidence="7 13" id="KW-1133">Transmembrane helix</keyword>
<evidence type="ECO:0000313" key="15">
    <source>
        <dbReference type="Proteomes" id="UP000051845"/>
    </source>
</evidence>